<evidence type="ECO:0000313" key="6">
    <source>
        <dbReference type="EMBL" id="MFD1200428.1"/>
    </source>
</evidence>
<dbReference type="PROSITE" id="PS00211">
    <property type="entry name" value="ABC_TRANSPORTER_1"/>
    <property type="match status" value="1"/>
</dbReference>
<dbReference type="InterPro" id="IPR003439">
    <property type="entry name" value="ABC_transporter-like_ATP-bd"/>
</dbReference>
<keyword evidence="2" id="KW-0677">Repeat</keyword>
<gene>
    <name evidence="6" type="ORF">ACFQ3U_00780</name>
</gene>
<feature type="domain" description="ABC transporter" evidence="5">
    <location>
        <begin position="270"/>
        <end position="513"/>
    </location>
</feature>
<keyword evidence="7" id="KW-1185">Reference proteome</keyword>
<dbReference type="Proteomes" id="UP001597181">
    <property type="component" value="Unassembled WGS sequence"/>
</dbReference>
<dbReference type="Gene3D" id="3.40.50.300">
    <property type="entry name" value="P-loop containing nucleotide triphosphate hydrolases"/>
    <property type="match status" value="2"/>
</dbReference>
<keyword evidence="4 6" id="KW-0067">ATP-binding</keyword>
<dbReference type="Pfam" id="PF00005">
    <property type="entry name" value="ABC_tran"/>
    <property type="match status" value="2"/>
</dbReference>
<evidence type="ECO:0000259" key="5">
    <source>
        <dbReference type="PROSITE" id="PS50893"/>
    </source>
</evidence>
<feature type="domain" description="ABC transporter" evidence="5">
    <location>
        <begin position="18"/>
        <end position="253"/>
    </location>
</feature>
<keyword evidence="1" id="KW-0813">Transport</keyword>
<dbReference type="InterPro" id="IPR017871">
    <property type="entry name" value="ABC_transporter-like_CS"/>
</dbReference>
<reference evidence="7" key="1">
    <citation type="journal article" date="2019" name="Int. J. Syst. Evol. Microbiol.">
        <title>The Global Catalogue of Microorganisms (GCM) 10K type strain sequencing project: providing services to taxonomists for standard genome sequencing and annotation.</title>
        <authorList>
            <consortium name="The Broad Institute Genomics Platform"/>
            <consortium name="The Broad Institute Genome Sequencing Center for Infectious Disease"/>
            <person name="Wu L."/>
            <person name="Ma J."/>
        </authorList>
    </citation>
    <scope>NUCLEOTIDE SEQUENCE [LARGE SCALE GENOMIC DNA]</scope>
    <source>
        <strain evidence="7">CCUG 50213</strain>
    </source>
</reference>
<dbReference type="InterPro" id="IPR003593">
    <property type="entry name" value="AAA+_ATPase"/>
</dbReference>
<proteinExistence type="predicted"/>
<dbReference type="SMART" id="SM00382">
    <property type="entry name" value="AAA"/>
    <property type="match status" value="1"/>
</dbReference>
<dbReference type="PROSITE" id="PS50893">
    <property type="entry name" value="ABC_TRANSPORTER_2"/>
    <property type="match status" value="2"/>
</dbReference>
<dbReference type="CDD" id="cd03216">
    <property type="entry name" value="ABC_Carb_Monos_I"/>
    <property type="match status" value="1"/>
</dbReference>
<evidence type="ECO:0000256" key="1">
    <source>
        <dbReference type="ARBA" id="ARBA00022448"/>
    </source>
</evidence>
<evidence type="ECO:0000313" key="7">
    <source>
        <dbReference type="Proteomes" id="UP001597181"/>
    </source>
</evidence>
<dbReference type="InterPro" id="IPR050107">
    <property type="entry name" value="ABC_carbohydrate_import_ATPase"/>
</dbReference>
<protein>
    <submittedName>
        <fullName evidence="6">ABC transporter ATP-binding protein</fullName>
    </submittedName>
</protein>
<comment type="caution">
    <text evidence="6">The sequence shown here is derived from an EMBL/GenBank/DDBJ whole genome shotgun (WGS) entry which is preliminary data.</text>
</comment>
<accession>A0ABW3TIY2</accession>
<evidence type="ECO:0000256" key="3">
    <source>
        <dbReference type="ARBA" id="ARBA00022741"/>
    </source>
</evidence>
<dbReference type="PANTHER" id="PTHR43790:SF9">
    <property type="entry name" value="GALACTOFURANOSE TRANSPORTER ATP-BINDING PROTEIN YTFR"/>
    <property type="match status" value="1"/>
</dbReference>
<sequence length="527" mass="55743">MQSETRAAGGHTAPPPRIEARRVARSFGPVRANRDVSLTAYRGQVLAVIGENGAGKSTLMKMLYGLDQPDEGQIFIDGEPVRLTSARDAIKRGIGLVQQELAIVPELSLLENLVLGNEPIAGGRIDWKRARREAAVLAESVGTEIDWEVQAAHAPIAIQQQVEILRLIGRGADLLILDEPTAVLAPAQATQLLDLLRRLVDDGKTVIFISHKLGEVMRVADAITVLRSGETEPPMPRAEATTEGLAQLIMGGAAQPDATVTAGSPGEIVLECRGLAASDDRGTERLAGVDFAVRAGEIVGIAAVSGNGQDELAETLIGLRRPSRGSVSLRGAKLTRVSARVRRRAGFGYVSADRKHEGLALDLSIAVNAIAGPALGALTRAGWFVPARVREAVSSVLTTGAVRYGSEKDPIASLSGGNQQRVVIARELRERPEVLVASQPTRGVDIRGIAFIHQQLLAARDAGSAVVLFSEELDEIQALADRILVLHQGQIVGELGRDADRVVLGKLMLGMAHAGESAGQSAESETA</sequence>
<organism evidence="6 7">
    <name type="scientific">Leucobacter albus</name>
    <dbReference type="NCBI Taxonomy" id="272210"/>
    <lineage>
        <taxon>Bacteria</taxon>
        <taxon>Bacillati</taxon>
        <taxon>Actinomycetota</taxon>
        <taxon>Actinomycetes</taxon>
        <taxon>Micrococcales</taxon>
        <taxon>Microbacteriaceae</taxon>
        <taxon>Leucobacter</taxon>
    </lineage>
</organism>
<dbReference type="SUPFAM" id="SSF52540">
    <property type="entry name" value="P-loop containing nucleoside triphosphate hydrolases"/>
    <property type="match status" value="2"/>
</dbReference>
<dbReference type="InterPro" id="IPR027417">
    <property type="entry name" value="P-loop_NTPase"/>
</dbReference>
<dbReference type="CDD" id="cd03215">
    <property type="entry name" value="ABC_Carb_Monos_II"/>
    <property type="match status" value="1"/>
</dbReference>
<dbReference type="EMBL" id="JBHTLY010000001">
    <property type="protein sequence ID" value="MFD1200428.1"/>
    <property type="molecule type" value="Genomic_DNA"/>
</dbReference>
<evidence type="ECO:0000256" key="2">
    <source>
        <dbReference type="ARBA" id="ARBA00022737"/>
    </source>
</evidence>
<keyword evidence="3" id="KW-0547">Nucleotide-binding</keyword>
<dbReference type="PANTHER" id="PTHR43790">
    <property type="entry name" value="CARBOHYDRATE TRANSPORT ATP-BINDING PROTEIN MG119-RELATED"/>
    <property type="match status" value="1"/>
</dbReference>
<name>A0ABW3TIY2_9MICO</name>
<dbReference type="GO" id="GO:0005524">
    <property type="term" value="F:ATP binding"/>
    <property type="evidence" value="ECO:0007669"/>
    <property type="project" value="UniProtKB-KW"/>
</dbReference>
<evidence type="ECO:0000256" key="4">
    <source>
        <dbReference type="ARBA" id="ARBA00022840"/>
    </source>
</evidence>
<dbReference type="RefSeq" id="WP_343958622.1">
    <property type="nucleotide sequence ID" value="NZ_BAAAKZ010000003.1"/>
</dbReference>